<evidence type="ECO:0000313" key="1">
    <source>
        <dbReference type="EMBL" id="AYL94415.1"/>
    </source>
</evidence>
<dbReference type="Pfam" id="PF16395">
    <property type="entry name" value="DUF5004"/>
    <property type="match status" value="1"/>
</dbReference>
<name>A0A494VST1_9SPHI</name>
<evidence type="ECO:0000313" key="2">
    <source>
        <dbReference type="Proteomes" id="UP000270046"/>
    </source>
</evidence>
<proteinExistence type="predicted"/>
<dbReference type="PROSITE" id="PS51257">
    <property type="entry name" value="PROKAR_LIPOPROTEIN"/>
    <property type="match status" value="1"/>
</dbReference>
<dbReference type="InterPro" id="IPR032168">
    <property type="entry name" value="DUF5004"/>
</dbReference>
<gene>
    <name evidence="1" type="ORF">HYN43_003470</name>
</gene>
<dbReference type="KEGG" id="muh:HYN43_003470"/>
<accession>A0A494VST1</accession>
<organism evidence="1 2">
    <name type="scientific">Mucilaginibacter celer</name>
    <dbReference type="NCBI Taxonomy" id="2305508"/>
    <lineage>
        <taxon>Bacteria</taxon>
        <taxon>Pseudomonadati</taxon>
        <taxon>Bacteroidota</taxon>
        <taxon>Sphingobacteriia</taxon>
        <taxon>Sphingobacteriales</taxon>
        <taxon>Sphingobacteriaceae</taxon>
        <taxon>Mucilaginibacter</taxon>
    </lineage>
</organism>
<sequence length="146" mass="16367">MKRIFKQKQHFLLLTLIALIWTSCKVDKVLPVNESVKDISGNWKVLKASRNGTDLTTLVDFGQFRVKFDAQGNYTLVNPLPFVVNQDGNYKLDDPNYPFKIAFTPTGGQAVGIVFNYPIVGGARQLNLTFSPGCSLNTYTYTLVKE</sequence>
<dbReference type="EMBL" id="CP032869">
    <property type="protein sequence ID" value="AYL94415.1"/>
    <property type="molecule type" value="Genomic_DNA"/>
</dbReference>
<dbReference type="Proteomes" id="UP000270046">
    <property type="component" value="Chromosome"/>
</dbReference>
<dbReference type="RefSeq" id="WP_119408133.1">
    <property type="nucleotide sequence ID" value="NZ_CP032869.1"/>
</dbReference>
<dbReference type="AlphaFoldDB" id="A0A494VST1"/>
<reference evidence="1 2" key="1">
    <citation type="submission" date="2018-10" db="EMBL/GenBank/DDBJ databases">
        <title>Genome sequencing of Mucilaginibacter sp. HYN0043.</title>
        <authorList>
            <person name="Kim M."/>
            <person name="Yi H."/>
        </authorList>
    </citation>
    <scope>NUCLEOTIDE SEQUENCE [LARGE SCALE GENOMIC DNA]</scope>
    <source>
        <strain evidence="1 2">HYN0043</strain>
    </source>
</reference>
<keyword evidence="2" id="KW-1185">Reference proteome</keyword>
<protein>
    <submittedName>
        <fullName evidence="1">DUF5004 domain-containing protein</fullName>
    </submittedName>
</protein>
<dbReference type="OrthoDB" id="1467887at2"/>